<dbReference type="EMBL" id="GL732525">
    <property type="protein sequence ID" value="EFX88700.1"/>
    <property type="molecule type" value="Genomic_DNA"/>
</dbReference>
<name>E9FUC0_DAPPU</name>
<organism evidence="1 2">
    <name type="scientific">Daphnia pulex</name>
    <name type="common">Water flea</name>
    <dbReference type="NCBI Taxonomy" id="6669"/>
    <lineage>
        <taxon>Eukaryota</taxon>
        <taxon>Metazoa</taxon>
        <taxon>Ecdysozoa</taxon>
        <taxon>Arthropoda</taxon>
        <taxon>Crustacea</taxon>
        <taxon>Branchiopoda</taxon>
        <taxon>Diplostraca</taxon>
        <taxon>Cladocera</taxon>
        <taxon>Anomopoda</taxon>
        <taxon>Daphniidae</taxon>
        <taxon>Daphnia</taxon>
    </lineage>
</organism>
<dbReference type="HOGENOM" id="CLU_2075504_0_0_1"/>
<evidence type="ECO:0000313" key="1">
    <source>
        <dbReference type="EMBL" id="EFX88700.1"/>
    </source>
</evidence>
<dbReference type="Proteomes" id="UP000000305">
    <property type="component" value="Unassembled WGS sequence"/>
</dbReference>
<protein>
    <submittedName>
        <fullName evidence="1">Uncharacterized protein</fullName>
    </submittedName>
</protein>
<dbReference type="InParanoid" id="E9FUC0"/>
<accession>E9FUC0</accession>
<dbReference type="KEGG" id="dpx:DAPPUDRAFT_234006"/>
<reference evidence="1 2" key="1">
    <citation type="journal article" date="2011" name="Science">
        <title>The ecoresponsive genome of Daphnia pulex.</title>
        <authorList>
            <person name="Colbourne J.K."/>
            <person name="Pfrender M.E."/>
            <person name="Gilbert D."/>
            <person name="Thomas W.K."/>
            <person name="Tucker A."/>
            <person name="Oakley T.H."/>
            <person name="Tokishita S."/>
            <person name="Aerts A."/>
            <person name="Arnold G.J."/>
            <person name="Basu M.K."/>
            <person name="Bauer D.J."/>
            <person name="Caceres C.E."/>
            <person name="Carmel L."/>
            <person name="Casola C."/>
            <person name="Choi J.H."/>
            <person name="Detter J.C."/>
            <person name="Dong Q."/>
            <person name="Dusheyko S."/>
            <person name="Eads B.D."/>
            <person name="Frohlich T."/>
            <person name="Geiler-Samerotte K.A."/>
            <person name="Gerlach D."/>
            <person name="Hatcher P."/>
            <person name="Jogdeo S."/>
            <person name="Krijgsveld J."/>
            <person name="Kriventseva E.V."/>
            <person name="Kultz D."/>
            <person name="Laforsch C."/>
            <person name="Lindquist E."/>
            <person name="Lopez J."/>
            <person name="Manak J.R."/>
            <person name="Muller J."/>
            <person name="Pangilinan J."/>
            <person name="Patwardhan R.P."/>
            <person name="Pitluck S."/>
            <person name="Pritham E.J."/>
            <person name="Rechtsteiner A."/>
            <person name="Rho M."/>
            <person name="Rogozin I.B."/>
            <person name="Sakarya O."/>
            <person name="Salamov A."/>
            <person name="Schaack S."/>
            <person name="Shapiro H."/>
            <person name="Shiga Y."/>
            <person name="Skalitzky C."/>
            <person name="Smith Z."/>
            <person name="Souvorov A."/>
            <person name="Sung W."/>
            <person name="Tang Z."/>
            <person name="Tsuchiya D."/>
            <person name="Tu H."/>
            <person name="Vos H."/>
            <person name="Wang M."/>
            <person name="Wolf Y.I."/>
            <person name="Yamagata H."/>
            <person name="Yamada T."/>
            <person name="Ye Y."/>
            <person name="Shaw J.R."/>
            <person name="Andrews J."/>
            <person name="Crease T.J."/>
            <person name="Tang H."/>
            <person name="Lucas S.M."/>
            <person name="Robertson H.M."/>
            <person name="Bork P."/>
            <person name="Koonin E.V."/>
            <person name="Zdobnov E.M."/>
            <person name="Grigoriev I.V."/>
            <person name="Lynch M."/>
            <person name="Boore J.L."/>
        </authorList>
    </citation>
    <scope>NUCLEOTIDE SEQUENCE [LARGE SCALE GENOMIC DNA]</scope>
</reference>
<proteinExistence type="predicted"/>
<dbReference type="AlphaFoldDB" id="E9FUC0"/>
<gene>
    <name evidence="1" type="ORF">DAPPUDRAFT_234006</name>
</gene>
<evidence type="ECO:0000313" key="2">
    <source>
        <dbReference type="Proteomes" id="UP000000305"/>
    </source>
</evidence>
<keyword evidence="2" id="KW-1185">Reference proteome</keyword>
<sequence>MNAGYQPESEVDIIVDIGVDIKFVIHFLLSHSDTLSAILQNRNLAPVSSQLEETRCSPQSFLKLLVGTQLKKDHQLLELSISMLIRLPPFLRLDPPMNLEASRFGKHAVQHIQIPEAE</sequence>